<feature type="transmembrane region" description="Helical" evidence="9">
    <location>
        <begin position="112"/>
        <end position="132"/>
    </location>
</feature>
<proteinExistence type="inferred from homology"/>
<evidence type="ECO:0000313" key="10">
    <source>
        <dbReference type="EMBL" id="MBA4723858.1"/>
    </source>
</evidence>
<comment type="similarity">
    <text evidence="3">Belongs to the LptF/LptG family.</text>
</comment>
<evidence type="ECO:0000256" key="6">
    <source>
        <dbReference type="ARBA" id="ARBA00022989"/>
    </source>
</evidence>
<evidence type="ECO:0000256" key="9">
    <source>
        <dbReference type="SAM" id="Phobius"/>
    </source>
</evidence>
<dbReference type="PANTHER" id="PTHR33529:SF7">
    <property type="entry name" value="LIPOPOLYSACCHARIDE EXPORT SYSTEM PERMEASE PROTEIN LPTF"/>
    <property type="match status" value="1"/>
</dbReference>
<accession>A0A838YWG4</accession>
<organism evidence="10 11">
    <name type="scientific">SAR86 cluster bacterium</name>
    <dbReference type="NCBI Taxonomy" id="2030880"/>
    <lineage>
        <taxon>Bacteria</taxon>
        <taxon>Pseudomonadati</taxon>
        <taxon>Pseudomonadota</taxon>
        <taxon>Gammaproteobacteria</taxon>
        <taxon>SAR86 cluster</taxon>
    </lineage>
</organism>
<evidence type="ECO:0000256" key="7">
    <source>
        <dbReference type="ARBA" id="ARBA00023136"/>
    </source>
</evidence>
<evidence type="ECO:0000256" key="1">
    <source>
        <dbReference type="ARBA" id="ARBA00002265"/>
    </source>
</evidence>
<dbReference type="GO" id="GO:0043190">
    <property type="term" value="C:ATP-binding cassette (ABC) transporter complex"/>
    <property type="evidence" value="ECO:0007669"/>
    <property type="project" value="TreeGrafter"/>
</dbReference>
<evidence type="ECO:0000313" key="11">
    <source>
        <dbReference type="Proteomes" id="UP000585327"/>
    </source>
</evidence>
<evidence type="ECO:0000256" key="4">
    <source>
        <dbReference type="ARBA" id="ARBA00022475"/>
    </source>
</evidence>
<keyword evidence="6 9" id="KW-1133">Transmembrane helix</keyword>
<feature type="transmembrane region" description="Helical" evidence="9">
    <location>
        <begin position="70"/>
        <end position="91"/>
    </location>
</feature>
<evidence type="ECO:0000256" key="3">
    <source>
        <dbReference type="ARBA" id="ARBA00007725"/>
    </source>
</evidence>
<feature type="transmembrane region" description="Helical" evidence="9">
    <location>
        <begin position="267"/>
        <end position="287"/>
    </location>
</feature>
<comment type="subunit">
    <text evidence="8">Component of the lipopolysaccharide transport and assembly complex. The LptBFG transporter is composed of two ATP-binding proteins (LptB) and two transmembrane proteins (LptF and LptG).</text>
</comment>
<keyword evidence="7 9" id="KW-0472">Membrane</keyword>
<name>A0A838YWG4_9GAMM</name>
<dbReference type="PANTHER" id="PTHR33529">
    <property type="entry name" value="SLR0882 PROTEIN-RELATED"/>
    <property type="match status" value="1"/>
</dbReference>
<feature type="transmembrane region" description="Helical" evidence="9">
    <location>
        <begin position="329"/>
        <end position="347"/>
    </location>
</feature>
<feature type="transmembrane region" description="Helical" evidence="9">
    <location>
        <begin position="359"/>
        <end position="381"/>
    </location>
</feature>
<dbReference type="Proteomes" id="UP000585327">
    <property type="component" value="Unassembled WGS sequence"/>
</dbReference>
<sequence length="382" mass="43267">MHHSSQGMFKNNILSKSFNLEVFKSTTAILSIFFLLVVGSRFVSYFEQASEGNLDPSIIFYAVLLRFPDFISLLIPLSFFLGILITVSRLYADREIYAYFSSGIAPINLAKFIFPQALIFALVAFLLSFYLAPSGKEISNDLLKIDTFEEQILSLEPGEIYTLKNSSGFITSESREGLNLSNVTFFNQLNEDSLLISSSSLSINKLDEEYDLSFKKGTMNSNLFSEDGKVFSTFGIFNFKINEQSSTSDQVLGDYFNNQNTTLSSEFQWSLSFSMAIFILMFMAVYLGKVEPRKGRLSVILPGMFIYILYFSLLLLGKDYVSQNINTNFNLGLIHLVFGLFALVLFLRDKYFMLIPSRGILSFQSLLIILLILYMILMGVIL</sequence>
<dbReference type="GO" id="GO:0015920">
    <property type="term" value="P:lipopolysaccharide transport"/>
    <property type="evidence" value="ECO:0007669"/>
    <property type="project" value="TreeGrafter"/>
</dbReference>
<comment type="caution">
    <text evidence="10">The sequence shown here is derived from an EMBL/GenBank/DDBJ whole genome shotgun (WGS) entry which is preliminary data.</text>
</comment>
<protein>
    <submittedName>
        <fullName evidence="10">LptF/LptG family permease</fullName>
    </submittedName>
</protein>
<comment type="subcellular location">
    <subcellularLocation>
        <location evidence="2">Cell membrane</location>
        <topology evidence="2">Multi-pass membrane protein</topology>
    </subcellularLocation>
</comment>
<keyword evidence="4" id="KW-1003">Cell membrane</keyword>
<feature type="transmembrane region" description="Helical" evidence="9">
    <location>
        <begin position="21"/>
        <end position="43"/>
    </location>
</feature>
<comment type="function">
    <text evidence="1">Part of the ABC transporter complex LptBFG involved in the translocation of lipopolysaccharide (LPS) from the inner membrane to the outer membrane.</text>
</comment>
<dbReference type="EMBL" id="JACETM010000007">
    <property type="protein sequence ID" value="MBA4723858.1"/>
    <property type="molecule type" value="Genomic_DNA"/>
</dbReference>
<reference evidence="10 11" key="1">
    <citation type="submission" date="2020-06" db="EMBL/GenBank/DDBJ databases">
        <title>Dysbiosis in marine aquaculture revealed through microbiome analysis: reverse ecology for environmental sustainability.</title>
        <authorList>
            <person name="Haro-Moreno J.M."/>
            <person name="Coutinho F.H."/>
            <person name="Zaragoza-Solas A."/>
            <person name="Picazo A."/>
            <person name="Almagro-Moreno S."/>
            <person name="Lopez-Perez M."/>
        </authorList>
    </citation>
    <scope>NUCLEOTIDE SEQUENCE [LARGE SCALE GENOMIC DNA]</scope>
    <source>
        <strain evidence="10">MCMED-G42</strain>
    </source>
</reference>
<evidence type="ECO:0000256" key="8">
    <source>
        <dbReference type="ARBA" id="ARBA00026081"/>
    </source>
</evidence>
<dbReference type="InterPro" id="IPR005495">
    <property type="entry name" value="LptG/LptF_permease"/>
</dbReference>
<evidence type="ECO:0000256" key="5">
    <source>
        <dbReference type="ARBA" id="ARBA00022692"/>
    </source>
</evidence>
<keyword evidence="5 9" id="KW-0812">Transmembrane</keyword>
<dbReference type="AlphaFoldDB" id="A0A838YWG4"/>
<dbReference type="Pfam" id="PF03739">
    <property type="entry name" value="LptF_LptG"/>
    <property type="match status" value="1"/>
</dbReference>
<feature type="transmembrane region" description="Helical" evidence="9">
    <location>
        <begin position="299"/>
        <end position="317"/>
    </location>
</feature>
<evidence type="ECO:0000256" key="2">
    <source>
        <dbReference type="ARBA" id="ARBA00004651"/>
    </source>
</evidence>
<gene>
    <name evidence="10" type="ORF">H2021_01450</name>
</gene>